<protein>
    <submittedName>
        <fullName evidence="1">Uncharacterized protein</fullName>
    </submittedName>
</protein>
<proteinExistence type="predicted"/>
<name>A0A9I9EJ15_CUCME</name>
<dbReference type="AlphaFoldDB" id="A0A9I9EJ15"/>
<organism evidence="1">
    <name type="scientific">Cucumis melo</name>
    <name type="common">Muskmelon</name>
    <dbReference type="NCBI Taxonomy" id="3656"/>
    <lineage>
        <taxon>Eukaryota</taxon>
        <taxon>Viridiplantae</taxon>
        <taxon>Streptophyta</taxon>
        <taxon>Embryophyta</taxon>
        <taxon>Tracheophyta</taxon>
        <taxon>Spermatophyta</taxon>
        <taxon>Magnoliopsida</taxon>
        <taxon>eudicotyledons</taxon>
        <taxon>Gunneridae</taxon>
        <taxon>Pentapetalae</taxon>
        <taxon>rosids</taxon>
        <taxon>fabids</taxon>
        <taxon>Cucurbitales</taxon>
        <taxon>Cucurbitaceae</taxon>
        <taxon>Benincaseae</taxon>
        <taxon>Cucumis</taxon>
    </lineage>
</organism>
<evidence type="ECO:0000313" key="1">
    <source>
        <dbReference type="EnsemblPlants" id="MELO3C034526.2.1"/>
    </source>
</evidence>
<reference evidence="1" key="1">
    <citation type="submission" date="2023-03" db="UniProtKB">
        <authorList>
            <consortium name="EnsemblPlants"/>
        </authorList>
    </citation>
    <scope>IDENTIFICATION</scope>
</reference>
<sequence>MKLIIKLQILPKQLKVNLINNMKYQVIDGTSQYVVYLPMKLVDRKRLEFLQKWSSRDTLNVTVMDVLIITGRDASFPY</sequence>
<dbReference type="Gramene" id="MELO3C034526.2.1">
    <property type="protein sequence ID" value="MELO3C034526.2.1"/>
    <property type="gene ID" value="MELO3C034526.2"/>
</dbReference>
<dbReference type="EnsemblPlants" id="MELO3C034526.2.1">
    <property type="protein sequence ID" value="MELO3C034526.2.1"/>
    <property type="gene ID" value="MELO3C034526.2"/>
</dbReference>
<accession>A0A9I9EJ15</accession>